<dbReference type="InterPro" id="IPR013154">
    <property type="entry name" value="ADH-like_N"/>
</dbReference>
<dbReference type="GO" id="GO:0006351">
    <property type="term" value="P:DNA-templated transcription"/>
    <property type="evidence" value="ECO:0007669"/>
    <property type="project" value="InterPro"/>
</dbReference>
<gene>
    <name evidence="4" type="ORF">FALBO_7572</name>
</gene>
<keyword evidence="1" id="KW-0539">Nucleus</keyword>
<dbReference type="CDD" id="cd08276">
    <property type="entry name" value="MDR7"/>
    <property type="match status" value="1"/>
</dbReference>
<dbReference type="InterPro" id="IPR036291">
    <property type="entry name" value="NAD(P)-bd_dom_sf"/>
</dbReference>
<organism evidence="4 5">
    <name type="scientific">Fusarium albosuccineum</name>
    <dbReference type="NCBI Taxonomy" id="1237068"/>
    <lineage>
        <taxon>Eukaryota</taxon>
        <taxon>Fungi</taxon>
        <taxon>Dikarya</taxon>
        <taxon>Ascomycota</taxon>
        <taxon>Pezizomycotina</taxon>
        <taxon>Sordariomycetes</taxon>
        <taxon>Hypocreomycetidae</taxon>
        <taxon>Hypocreales</taxon>
        <taxon>Nectriaceae</taxon>
        <taxon>Fusarium</taxon>
        <taxon>Fusarium decemcellulare species complex</taxon>
    </lineage>
</organism>
<evidence type="ECO:0000256" key="1">
    <source>
        <dbReference type="ARBA" id="ARBA00023242"/>
    </source>
</evidence>
<dbReference type="InterPro" id="IPR007219">
    <property type="entry name" value="XnlR_reg_dom"/>
</dbReference>
<dbReference type="Gene3D" id="3.40.50.720">
    <property type="entry name" value="NAD(P)-binding Rossmann-like Domain"/>
    <property type="match status" value="1"/>
</dbReference>
<dbReference type="PANTHER" id="PTHR45033:SF2">
    <property type="entry name" value="ZINC-TYPE ALCOHOL DEHYDROGENASE-LIKE PROTEIN C1773.06C"/>
    <property type="match status" value="1"/>
</dbReference>
<dbReference type="PANTHER" id="PTHR45033">
    <property type="match status" value="1"/>
</dbReference>
<name>A0A8H4LCP8_9HYPO</name>
<feature type="domain" description="Enoyl reductase (ER)" evidence="3">
    <location>
        <begin position="16"/>
        <end position="346"/>
    </location>
</feature>
<evidence type="ECO:0000313" key="4">
    <source>
        <dbReference type="EMBL" id="KAF4465574.1"/>
    </source>
</evidence>
<dbReference type="GO" id="GO:0008270">
    <property type="term" value="F:zinc ion binding"/>
    <property type="evidence" value="ECO:0007669"/>
    <property type="project" value="InterPro"/>
</dbReference>
<dbReference type="GO" id="GO:0016491">
    <property type="term" value="F:oxidoreductase activity"/>
    <property type="evidence" value="ECO:0007669"/>
    <property type="project" value="InterPro"/>
</dbReference>
<feature type="compositionally biased region" description="Polar residues" evidence="2">
    <location>
        <begin position="1022"/>
        <end position="1036"/>
    </location>
</feature>
<dbReference type="GO" id="GO:0003677">
    <property type="term" value="F:DNA binding"/>
    <property type="evidence" value="ECO:0007669"/>
    <property type="project" value="InterPro"/>
</dbReference>
<dbReference type="InterPro" id="IPR013149">
    <property type="entry name" value="ADH-like_C"/>
</dbReference>
<proteinExistence type="predicted"/>
<feature type="region of interest" description="Disordered" evidence="2">
    <location>
        <begin position="1022"/>
        <end position="1056"/>
    </location>
</feature>
<dbReference type="OrthoDB" id="5121955at2759"/>
<sequence length="1105" mass="122229">MNRSTRCWTINGRENGIDELALGSAPVPQLDAHDVLVRMRGASLNYRDLVIAEGKYPSGHKGPVIAASDGAGDVIETGAKVTRWRAGDKVVTLFNQAHQTEPIDSAAAMSGLGSAIDGTLTEYGVFNETGLVRLPSNLNYIEGATLSCAGLTSWNALYGLKPVKSGDVVLVQGTGGISLFGLQFAKAAGATVIATTSSANKAKFLSQLGADYVINYKSDDNWGETARKLTPDSRGVDHILQAGGPGTMPQSLKAIRFERIIHVIGAIGVLDHTLPPDSVTINDIIVHMVVVRRFLVGSRRQMEDMVQAVEDQNIHPVVDEEIFPFERAKEAYEYLRQQRYIGKVARGPPFADLVSAIQTGEEVQTSYPPYPLATNAAPDKSIEGADAAGQVLVKRQGESTVSGILGLDPSQSDETLRPGQAVAGRANQGDDVVGDASPVSNQEIQSQQPLWMNSHSGDDDISRMLYNDFSPGPDVVYCFYPFLVVNNLHNIPQEDVNFLEHQGCLRVPMRPLLDDLVREYFLHVHPILPLICEGDFWDMYYHIDDQSSQPRVSLLFLQSMMFACCNFASTSTMKSLGFSTIRSMRATFYRRSKLLYDLGAETCHLILAQSAVLLSFALFSSAKKPNTSWLNTAFENAQYAEAHLYKTMEVSSSEDADRRAALKRLWWCCVIRDRTSALLMRRSIKITRDHFAFDTVPLNSADLECEFDRSKVYDFKTKKSLAEVFSHSVRLYLILTDVLMLCFPLDGTQGWKQQAKAEDSHRLNGCREALQRWYTYAISHFPEDQCRVLETRASNQDQTTAHPSVMLYRNLMLMHLHASRAILCHYEILHLSVLRGEYESITSDLATIFSNRTELHDAASGITTCVEQLVDLGVSRWLPITAIGRTVLPLLLNILDIKLSPPKKGTSTGYEGTSAQRQHQLNVLIGVMKTWQPQYDGVDWMTEIVRHIVELAQLDDPVLERQNSAIDWTDILAFQPASYLRLALTLDFSLCKGRLPRDGDFPHSLRGLFMVGQSPINNIVSATPSTLTMPASSRGTDIQGDSKEDPAPQDPSVFNPDNMFGDQDYLYAALSQLADGGFSFCHDMDKTDGTENVARVDNNSASNNG</sequence>
<dbReference type="SUPFAM" id="SSF50129">
    <property type="entry name" value="GroES-like"/>
    <property type="match status" value="1"/>
</dbReference>
<evidence type="ECO:0000256" key="2">
    <source>
        <dbReference type="SAM" id="MobiDB-lite"/>
    </source>
</evidence>
<comment type="caution">
    <text evidence="4">The sequence shown here is derived from an EMBL/GenBank/DDBJ whole genome shotgun (WGS) entry which is preliminary data.</text>
</comment>
<evidence type="ECO:0000313" key="5">
    <source>
        <dbReference type="Proteomes" id="UP000554235"/>
    </source>
</evidence>
<dbReference type="Pfam" id="PF00107">
    <property type="entry name" value="ADH_zinc_N"/>
    <property type="match status" value="1"/>
</dbReference>
<dbReference type="InterPro" id="IPR052711">
    <property type="entry name" value="Zinc_ADH-like"/>
</dbReference>
<dbReference type="InterPro" id="IPR011032">
    <property type="entry name" value="GroES-like_sf"/>
</dbReference>
<dbReference type="Proteomes" id="UP000554235">
    <property type="component" value="Unassembled WGS sequence"/>
</dbReference>
<keyword evidence="5" id="KW-1185">Reference proteome</keyword>
<dbReference type="EMBL" id="JAADYS010001013">
    <property type="protein sequence ID" value="KAF4465574.1"/>
    <property type="molecule type" value="Genomic_DNA"/>
</dbReference>
<dbReference type="InterPro" id="IPR020843">
    <property type="entry name" value="ER"/>
</dbReference>
<dbReference type="Pfam" id="PF04082">
    <property type="entry name" value="Fungal_trans"/>
    <property type="match status" value="1"/>
</dbReference>
<evidence type="ECO:0000259" key="3">
    <source>
        <dbReference type="SMART" id="SM00829"/>
    </source>
</evidence>
<reference evidence="4 5" key="1">
    <citation type="submission" date="2020-01" db="EMBL/GenBank/DDBJ databases">
        <title>Identification and distribution of gene clusters putatively required for synthesis of sphingolipid metabolism inhibitors in phylogenetically diverse species of the filamentous fungus Fusarium.</title>
        <authorList>
            <person name="Kim H.-S."/>
            <person name="Busman M."/>
            <person name="Brown D.W."/>
            <person name="Divon H."/>
            <person name="Uhlig S."/>
            <person name="Proctor R.H."/>
        </authorList>
    </citation>
    <scope>NUCLEOTIDE SEQUENCE [LARGE SCALE GENOMIC DNA]</scope>
    <source>
        <strain evidence="4 5">NRRL 20459</strain>
    </source>
</reference>
<dbReference type="Gene3D" id="3.90.180.10">
    <property type="entry name" value="Medium-chain alcohol dehydrogenases, catalytic domain"/>
    <property type="match status" value="1"/>
</dbReference>
<dbReference type="SMART" id="SM00829">
    <property type="entry name" value="PKS_ER"/>
    <property type="match status" value="1"/>
</dbReference>
<dbReference type="SUPFAM" id="SSF51735">
    <property type="entry name" value="NAD(P)-binding Rossmann-fold domains"/>
    <property type="match status" value="1"/>
</dbReference>
<accession>A0A8H4LCP8</accession>
<dbReference type="CDD" id="cd12148">
    <property type="entry name" value="fungal_TF_MHR"/>
    <property type="match status" value="1"/>
</dbReference>
<dbReference type="Pfam" id="PF08240">
    <property type="entry name" value="ADH_N"/>
    <property type="match status" value="1"/>
</dbReference>
<protein>
    <submittedName>
        <fullName evidence="4">Fungal specific transcription factor domain-containing</fullName>
    </submittedName>
</protein>
<dbReference type="AlphaFoldDB" id="A0A8H4LCP8"/>